<protein>
    <submittedName>
        <fullName evidence="2">Uncharacterized protein</fullName>
    </submittedName>
</protein>
<name>A0ABU8VA77_9BURK</name>
<accession>A0ABU8VA77</accession>
<dbReference type="EMBL" id="JBBKZU010000001">
    <property type="protein sequence ID" value="MEJ8810107.1"/>
    <property type="molecule type" value="Genomic_DNA"/>
</dbReference>
<evidence type="ECO:0000256" key="1">
    <source>
        <dbReference type="SAM" id="MobiDB-lite"/>
    </source>
</evidence>
<comment type="caution">
    <text evidence="2">The sequence shown here is derived from an EMBL/GenBank/DDBJ whole genome shotgun (WGS) entry which is preliminary data.</text>
</comment>
<gene>
    <name evidence="2" type="ORF">WKW77_03460</name>
</gene>
<evidence type="ECO:0000313" key="2">
    <source>
        <dbReference type="EMBL" id="MEJ8810107.1"/>
    </source>
</evidence>
<dbReference type="RefSeq" id="WP_340355407.1">
    <property type="nucleotide sequence ID" value="NZ_JBBKZU010000001.1"/>
</dbReference>
<evidence type="ECO:0000313" key="3">
    <source>
        <dbReference type="Proteomes" id="UP001365846"/>
    </source>
</evidence>
<reference evidence="2 3" key="1">
    <citation type="submission" date="2024-03" db="EMBL/GenBank/DDBJ databases">
        <title>Novel species of the genus Variovorax.</title>
        <authorList>
            <person name="Liu Q."/>
            <person name="Xin Y.-H."/>
        </authorList>
    </citation>
    <scope>NUCLEOTIDE SEQUENCE [LARGE SCALE GENOMIC DNA]</scope>
    <source>
        <strain evidence="2 3">KACC 18899</strain>
    </source>
</reference>
<keyword evidence="3" id="KW-1185">Reference proteome</keyword>
<feature type="region of interest" description="Disordered" evidence="1">
    <location>
        <begin position="38"/>
        <end position="62"/>
    </location>
</feature>
<sequence length="87" mass="8818">MNKRSAGGSFPRFGRQWFVALALLAAIVLGTSIAEGPIRSHPSHDAPIPASGTPAAASEGSSFPVPAASEVFSNAPSPSSVEVIPSF</sequence>
<dbReference type="Proteomes" id="UP001365846">
    <property type="component" value="Unassembled WGS sequence"/>
</dbReference>
<organism evidence="2 3">
    <name type="scientific">Variovorax ureilyticus</name>
    <dbReference type="NCBI Taxonomy" id="1836198"/>
    <lineage>
        <taxon>Bacteria</taxon>
        <taxon>Pseudomonadati</taxon>
        <taxon>Pseudomonadota</taxon>
        <taxon>Betaproteobacteria</taxon>
        <taxon>Burkholderiales</taxon>
        <taxon>Comamonadaceae</taxon>
        <taxon>Variovorax</taxon>
    </lineage>
</organism>
<proteinExistence type="predicted"/>